<feature type="domain" description="Heterokaryon incompatibility" evidence="2">
    <location>
        <begin position="213"/>
        <end position="300"/>
    </location>
</feature>
<dbReference type="OrthoDB" id="5571888at2759"/>
<dbReference type="InterPro" id="IPR010730">
    <property type="entry name" value="HET"/>
</dbReference>
<reference evidence="3 4" key="1">
    <citation type="submission" date="2016-09" db="EMBL/GenBank/DDBJ databases">
        <authorList>
            <person name="Capua I."/>
            <person name="De Benedictis P."/>
            <person name="Joannis T."/>
            <person name="Lombin L.H."/>
            <person name="Cattoli G."/>
        </authorList>
    </citation>
    <scope>NUCLEOTIDE SEQUENCE [LARGE SCALE GENOMIC DNA]</scope>
    <source>
        <strain evidence="3 4">IMI 309357</strain>
    </source>
</reference>
<dbReference type="RefSeq" id="XP_022481140.1">
    <property type="nucleotide sequence ID" value="XM_022612523.1"/>
</dbReference>
<protein>
    <submittedName>
        <fullName evidence="3">Ankyrin and HET domain-containing protein</fullName>
    </submittedName>
</protein>
<evidence type="ECO:0000259" key="2">
    <source>
        <dbReference type="Pfam" id="PF06985"/>
    </source>
</evidence>
<dbReference type="GeneID" id="34554033"/>
<proteinExistence type="predicted"/>
<feature type="compositionally biased region" description="Acidic residues" evidence="1">
    <location>
        <begin position="83"/>
        <end position="92"/>
    </location>
</feature>
<dbReference type="PANTHER" id="PTHR24148:SF73">
    <property type="entry name" value="HET DOMAIN PROTEIN (AFU_ORTHOLOGUE AFUA_8G01020)"/>
    <property type="match status" value="1"/>
</dbReference>
<name>A0A1G4BRS2_9PEZI</name>
<evidence type="ECO:0000313" key="3">
    <source>
        <dbReference type="EMBL" id="OHF04005.1"/>
    </source>
</evidence>
<evidence type="ECO:0000313" key="4">
    <source>
        <dbReference type="Proteomes" id="UP000176998"/>
    </source>
</evidence>
<organism evidence="3 4">
    <name type="scientific">Colletotrichum orchidophilum</name>
    <dbReference type="NCBI Taxonomy" id="1209926"/>
    <lineage>
        <taxon>Eukaryota</taxon>
        <taxon>Fungi</taxon>
        <taxon>Dikarya</taxon>
        <taxon>Ascomycota</taxon>
        <taxon>Pezizomycotina</taxon>
        <taxon>Sordariomycetes</taxon>
        <taxon>Hypocreomycetidae</taxon>
        <taxon>Glomerellales</taxon>
        <taxon>Glomerellaceae</taxon>
        <taxon>Colletotrichum</taxon>
    </lineage>
</organism>
<feature type="region of interest" description="Disordered" evidence="1">
    <location>
        <begin position="69"/>
        <end position="92"/>
    </location>
</feature>
<dbReference type="PANTHER" id="PTHR24148">
    <property type="entry name" value="ANKYRIN REPEAT DOMAIN-CONTAINING PROTEIN 39 HOMOLOG-RELATED"/>
    <property type="match status" value="1"/>
</dbReference>
<comment type="caution">
    <text evidence="3">The sequence shown here is derived from an EMBL/GenBank/DDBJ whole genome shotgun (WGS) entry which is preliminary data.</text>
</comment>
<sequence length="606" mass="68860">MCHQRIFVHEHCDCVWDKYRILCDEHDTPGHTFKDWPIPVDTPCDIHPGGTPFVVTYFLRAAEFEFLEDDDSSTDTSSNLELQSEEVYDSDEERQIHLQQEDRGEEQCRAAYGRLDGNLLPFINDKSYHVQDDTIMPNKAFSTEEPYTSVPPVDKSELSPSFDHHECDGEEVSQLYHLLPLGIDKVWVIKLQHTHSLLPPVDFVLTVLQLGFSINQVYIEEKSIKMQKMDRIYCEASCVRIWPGEAEDSTEAATPLQNSGRALQDEAGATQRIMQDDEAIGVLNKLLLRWYWSRLWVSQEILLASRTEVRSGTFVADWWTVKILDTLTSNPSIWNPIGLRKISIGDLSKASMNIAHFNVPSSQLESIENLLFPNTHLQASRNRDKLHALMDLYNIRDDLAVDYSESLRGTYNDFTRCYTRRTGGLSLLSGAGLCQSTRGRDISLHSWVPDFHWTEFRNSLFLAAEFSKAFDASQLDGNESMCKETHRTFYIGRESHGLSGKPTIQALAEGSVVDSDAKAMQRSTGQHDQGMNSSLLRLLSLLKDVENLYKTGFPERGRELDVAAFLVLVWAGLMQVDEWLLIFGEVVGGSDMGQDHDHEFENILLV</sequence>
<dbReference type="Pfam" id="PF06985">
    <property type="entry name" value="HET"/>
    <property type="match status" value="1"/>
</dbReference>
<evidence type="ECO:0000256" key="1">
    <source>
        <dbReference type="SAM" id="MobiDB-lite"/>
    </source>
</evidence>
<dbReference type="STRING" id="1209926.A0A1G4BRS2"/>
<accession>A0A1G4BRS2</accession>
<dbReference type="AlphaFoldDB" id="A0A1G4BRS2"/>
<feature type="region of interest" description="Disordered" evidence="1">
    <location>
        <begin position="143"/>
        <end position="162"/>
    </location>
</feature>
<dbReference type="InterPro" id="IPR052895">
    <property type="entry name" value="HetReg/Transcr_Mod"/>
</dbReference>
<gene>
    <name evidence="3" type="ORF">CORC01_00867</name>
</gene>
<dbReference type="Proteomes" id="UP000176998">
    <property type="component" value="Unassembled WGS sequence"/>
</dbReference>
<dbReference type="EMBL" id="MJBS01000004">
    <property type="protein sequence ID" value="OHF04005.1"/>
    <property type="molecule type" value="Genomic_DNA"/>
</dbReference>
<keyword evidence="4" id="KW-1185">Reference proteome</keyword>